<dbReference type="InterPro" id="IPR050390">
    <property type="entry name" value="C5-Methyltransferase"/>
</dbReference>
<proteinExistence type="inferred from homology"/>
<dbReference type="PRINTS" id="PR00105">
    <property type="entry name" value="C5METTRFRASE"/>
</dbReference>
<evidence type="ECO:0000256" key="7">
    <source>
        <dbReference type="PROSITE-ProRule" id="PRU01016"/>
    </source>
</evidence>
<evidence type="ECO:0000256" key="1">
    <source>
        <dbReference type="ARBA" id="ARBA00011975"/>
    </source>
</evidence>
<evidence type="ECO:0000256" key="3">
    <source>
        <dbReference type="ARBA" id="ARBA00022679"/>
    </source>
</evidence>
<accession>A0ABT4LVU9</accession>
<dbReference type="Gene3D" id="3.40.50.150">
    <property type="entry name" value="Vaccinia Virus protein VP39"/>
    <property type="match status" value="1"/>
</dbReference>
<evidence type="ECO:0000313" key="10">
    <source>
        <dbReference type="Proteomes" id="UP001083770"/>
    </source>
</evidence>
<dbReference type="Proteomes" id="UP001083770">
    <property type="component" value="Unassembled WGS sequence"/>
</dbReference>
<dbReference type="NCBIfam" id="TIGR00675">
    <property type="entry name" value="dcm"/>
    <property type="match status" value="1"/>
</dbReference>
<comment type="similarity">
    <text evidence="7 8">Belongs to the class I-like SAM-binding methyltransferase superfamily. C5-methyltransferase family.</text>
</comment>
<keyword evidence="2 7" id="KW-0489">Methyltransferase</keyword>
<dbReference type="PANTHER" id="PTHR10629:SF52">
    <property type="entry name" value="DNA (CYTOSINE-5)-METHYLTRANSFERASE 1"/>
    <property type="match status" value="1"/>
</dbReference>
<keyword evidence="5" id="KW-0680">Restriction system</keyword>
<dbReference type="Gene3D" id="3.90.120.10">
    <property type="entry name" value="DNA Methylase, subunit A, domain 2"/>
    <property type="match status" value="1"/>
</dbReference>
<protein>
    <recommendedName>
        <fullName evidence="1">DNA (cytosine-5-)-methyltransferase</fullName>
        <ecNumber evidence="1">2.1.1.37</ecNumber>
    </recommendedName>
</protein>
<keyword evidence="10" id="KW-1185">Reference proteome</keyword>
<dbReference type="GO" id="GO:0008168">
    <property type="term" value="F:methyltransferase activity"/>
    <property type="evidence" value="ECO:0007669"/>
    <property type="project" value="UniProtKB-KW"/>
</dbReference>
<reference evidence="9" key="1">
    <citation type="submission" date="2022-12" db="EMBL/GenBank/DDBJ databases">
        <title>Bacterial isolates from different developmental stages of Nematostella vectensis.</title>
        <authorList>
            <person name="Fraune S."/>
        </authorList>
    </citation>
    <scope>NUCLEOTIDE SEQUENCE</scope>
    <source>
        <strain evidence="9">G21632-S1</strain>
    </source>
</reference>
<dbReference type="InterPro" id="IPR001525">
    <property type="entry name" value="C5_MeTfrase"/>
</dbReference>
<dbReference type="Pfam" id="PF00145">
    <property type="entry name" value="DNA_methylase"/>
    <property type="match status" value="1"/>
</dbReference>
<dbReference type="GO" id="GO:0032259">
    <property type="term" value="P:methylation"/>
    <property type="evidence" value="ECO:0007669"/>
    <property type="project" value="UniProtKB-KW"/>
</dbReference>
<name>A0ABT4LVU9_9PROT</name>
<dbReference type="SUPFAM" id="SSF53335">
    <property type="entry name" value="S-adenosyl-L-methionine-dependent methyltransferases"/>
    <property type="match status" value="1"/>
</dbReference>
<evidence type="ECO:0000256" key="5">
    <source>
        <dbReference type="ARBA" id="ARBA00022747"/>
    </source>
</evidence>
<dbReference type="PROSITE" id="PS51679">
    <property type="entry name" value="SAM_MT_C5"/>
    <property type="match status" value="1"/>
</dbReference>
<evidence type="ECO:0000256" key="4">
    <source>
        <dbReference type="ARBA" id="ARBA00022691"/>
    </source>
</evidence>
<evidence type="ECO:0000313" key="9">
    <source>
        <dbReference type="EMBL" id="MCZ4297663.1"/>
    </source>
</evidence>
<dbReference type="PANTHER" id="PTHR10629">
    <property type="entry name" value="CYTOSINE-SPECIFIC METHYLTRANSFERASE"/>
    <property type="match status" value="1"/>
</dbReference>
<evidence type="ECO:0000256" key="6">
    <source>
        <dbReference type="ARBA" id="ARBA00047422"/>
    </source>
</evidence>
<keyword evidence="3 7" id="KW-0808">Transferase</keyword>
<sequence>MNNPRIAQERLLVENKLSIVDLFSGCGGFGLGAEWAGFETIVAVDKDPDLQSSYSLNFPRARAVVSDVNELDDTFWRKMLRGKRPTGVIGGPPCQGFSTIGKRAPDDIRNTLLASFFKQVSIIQPDFFVMENVAGILDPKYSEMMQSSMSSIIDDYRILQPITISAEEFGAPTKRKRVLVIGARNDSGIYFKPSDFVPKQTSLVTIADAISDLPAPSKQAQRGQFDWGEYACAIEEASTYAQLMRQVPDGHLGWEKAIAKLLDNQTSGNLATEHSPAVVDRFRNTAPGKTESVSRYPRLSLNGQCPTLRAGTGADRGSYQSMRPLHPVDPRVISVREAARLQSFPDWFVFHPTKWHSFRMIGNSVPPLVSKSILSKIKTRIENKQLHHRVLAAE</sequence>
<dbReference type="EMBL" id="JAPWGW010000001">
    <property type="protein sequence ID" value="MCZ4297663.1"/>
    <property type="molecule type" value="Genomic_DNA"/>
</dbReference>
<organism evidence="9 10">
    <name type="scientific">Henriciella marina</name>
    <dbReference type="NCBI Taxonomy" id="453851"/>
    <lineage>
        <taxon>Bacteria</taxon>
        <taxon>Pseudomonadati</taxon>
        <taxon>Pseudomonadota</taxon>
        <taxon>Alphaproteobacteria</taxon>
        <taxon>Hyphomonadales</taxon>
        <taxon>Hyphomonadaceae</taxon>
        <taxon>Henriciella</taxon>
    </lineage>
</organism>
<dbReference type="PROSITE" id="PS00095">
    <property type="entry name" value="C5_MTASE_2"/>
    <property type="match status" value="1"/>
</dbReference>
<feature type="active site" evidence="7">
    <location>
        <position position="94"/>
    </location>
</feature>
<evidence type="ECO:0000256" key="2">
    <source>
        <dbReference type="ARBA" id="ARBA00022603"/>
    </source>
</evidence>
<dbReference type="EC" id="2.1.1.37" evidence="1"/>
<gene>
    <name evidence="9" type="ORF">O4G74_06285</name>
</gene>
<dbReference type="InterPro" id="IPR031303">
    <property type="entry name" value="C5_meth_CS"/>
</dbReference>
<comment type="caution">
    <text evidence="9">The sequence shown here is derived from an EMBL/GenBank/DDBJ whole genome shotgun (WGS) entry which is preliminary data.</text>
</comment>
<keyword evidence="4 7" id="KW-0949">S-adenosyl-L-methionine</keyword>
<comment type="catalytic activity">
    <reaction evidence="6">
        <text>a 2'-deoxycytidine in DNA + S-adenosyl-L-methionine = a 5-methyl-2'-deoxycytidine in DNA + S-adenosyl-L-homocysteine + H(+)</text>
        <dbReference type="Rhea" id="RHEA:13681"/>
        <dbReference type="Rhea" id="RHEA-COMP:11369"/>
        <dbReference type="Rhea" id="RHEA-COMP:11370"/>
        <dbReference type="ChEBI" id="CHEBI:15378"/>
        <dbReference type="ChEBI" id="CHEBI:57856"/>
        <dbReference type="ChEBI" id="CHEBI:59789"/>
        <dbReference type="ChEBI" id="CHEBI:85452"/>
        <dbReference type="ChEBI" id="CHEBI:85454"/>
        <dbReference type="EC" id="2.1.1.37"/>
    </reaction>
</comment>
<dbReference type="InterPro" id="IPR029063">
    <property type="entry name" value="SAM-dependent_MTases_sf"/>
</dbReference>
<evidence type="ECO:0000256" key="8">
    <source>
        <dbReference type="RuleBase" id="RU000416"/>
    </source>
</evidence>